<evidence type="ECO:0000313" key="1">
    <source>
        <dbReference type="EMBL" id="AUN94641.1"/>
    </source>
</evidence>
<protein>
    <recommendedName>
        <fullName evidence="3">DUF2971 domain-containing protein</fullName>
    </recommendedName>
</protein>
<dbReference type="OrthoDB" id="4119964at2"/>
<dbReference type="EMBL" id="CP025682">
    <property type="protein sequence ID" value="AUN94641.1"/>
    <property type="molecule type" value="Genomic_DNA"/>
</dbReference>
<dbReference type="RefSeq" id="WP_102246709.1">
    <property type="nucleotide sequence ID" value="NZ_CP025682.1"/>
</dbReference>
<sequence length="316" mass="36139">MRVPPRLYKYRQVDLRTINVLVCDELRYSDPLAFNDPLDTNPLIEIDLPSEEIENLLALMARKRHEDELTAAASRLKYRGPKTAEHIARQALSAASADLRLKELQYLATDPDLPDVGTHAYLRSLRDLLLREVLALHRHGVVSLSKKNDCPLMWSHYGGEHQGICVGYEVPPEVCRALLKVSYTKPRLVPASLVKRAVFGCEVAQRELRETVFGVKARCWRYEQEWRLLGEKGNQRSVLELADITFGIRCPDAVRHALVSAFATRARPIDFFEMCEVGDAFDLRRVEMDIEELARHYPMRGRDVDDILAAFDDITE</sequence>
<keyword evidence="2" id="KW-1185">Reference proteome</keyword>
<evidence type="ECO:0008006" key="3">
    <source>
        <dbReference type="Google" id="ProtNLM"/>
    </source>
</evidence>
<name>A0A2I6S5X4_9RHOO</name>
<dbReference type="Proteomes" id="UP000242205">
    <property type="component" value="Chromosome"/>
</dbReference>
<accession>A0A2I6S5X4</accession>
<gene>
    <name evidence="1" type="ORF">C0099_06630</name>
</gene>
<proteinExistence type="predicted"/>
<reference evidence="1 2" key="1">
    <citation type="submission" date="2018-01" db="EMBL/GenBank/DDBJ databases">
        <authorList>
            <person name="Fu G.-Y."/>
        </authorList>
    </citation>
    <scope>NUCLEOTIDE SEQUENCE [LARGE SCALE GENOMIC DNA]</scope>
    <source>
        <strain evidence="1 2">SY39</strain>
    </source>
</reference>
<dbReference type="AlphaFoldDB" id="A0A2I6S5X4"/>
<organism evidence="1 2">
    <name type="scientific">Pseudazoarcus pumilus</name>
    <dbReference type="NCBI Taxonomy" id="2067960"/>
    <lineage>
        <taxon>Bacteria</taxon>
        <taxon>Pseudomonadati</taxon>
        <taxon>Pseudomonadota</taxon>
        <taxon>Betaproteobacteria</taxon>
        <taxon>Rhodocyclales</taxon>
        <taxon>Zoogloeaceae</taxon>
        <taxon>Pseudazoarcus</taxon>
    </lineage>
</organism>
<evidence type="ECO:0000313" key="2">
    <source>
        <dbReference type="Proteomes" id="UP000242205"/>
    </source>
</evidence>
<dbReference type="KEGG" id="atw:C0099_06630"/>